<comment type="caution">
    <text evidence="2">The sequence shown here is derived from an EMBL/GenBank/DDBJ whole genome shotgun (WGS) entry which is preliminary data.</text>
</comment>
<evidence type="ECO:0000256" key="1">
    <source>
        <dbReference type="SAM" id="MobiDB-lite"/>
    </source>
</evidence>
<dbReference type="AlphaFoldDB" id="A0A9W6Z0I7"/>
<feature type="region of interest" description="Disordered" evidence="1">
    <location>
        <begin position="1"/>
        <end position="97"/>
    </location>
</feature>
<protein>
    <submittedName>
        <fullName evidence="2">Unnamed protein product</fullName>
    </submittedName>
</protein>
<dbReference type="Proteomes" id="UP001165063">
    <property type="component" value="Unassembled WGS sequence"/>
</dbReference>
<feature type="compositionally biased region" description="Polar residues" evidence="1">
    <location>
        <begin position="69"/>
        <end position="83"/>
    </location>
</feature>
<feature type="compositionally biased region" description="Low complexity" evidence="1">
    <location>
        <begin position="252"/>
        <end position="264"/>
    </location>
</feature>
<dbReference type="EMBL" id="BSXU01002638">
    <property type="protein sequence ID" value="GMG38946.1"/>
    <property type="molecule type" value="Genomic_DNA"/>
</dbReference>
<evidence type="ECO:0000313" key="2">
    <source>
        <dbReference type="EMBL" id="GMG38946.1"/>
    </source>
</evidence>
<gene>
    <name evidence="2" type="ORF">Amon01_000505200</name>
</gene>
<name>A0A9W6Z0I7_AMBMO</name>
<sequence length="412" mass="46493">MENRPSSPLSGSETNSDYGETHIVTSRPMSKPDSFHSASSSLANNDSNTSLNSPINRRFRINSIRPHTPSANDMRNQSSSPLTTPVPRDPSRSVSPCNVMDRSIDLQLHSTTIDTTTGDNAEDTQDTQNDLIIASSQNQAVVLELDLDCNVRFLGKTWEKIVGTRTSKIKGKNISHIIVGEPDDKEVFKKATTIMIEDDESYRVKFVVHTNSENISKVTTATESRISSFIDPSLGNSTMDQAELDSEDDSDSSSTHSTNSSLSTDGDFIELEAQGILIHEQYSRDPTHTMWIVKPFVPLKDITLELPEDLRMSLGFGVNLFESYLLHLMDLTIIDEDNIPPPPQELCRICEQHVPNWWLERHTEICLVEHRTEDIVNMIQEELIEHRKLVQHIMDTLSRNEIANFYILIIFK</sequence>
<feature type="region of interest" description="Disordered" evidence="1">
    <location>
        <begin position="231"/>
        <end position="264"/>
    </location>
</feature>
<reference evidence="2" key="1">
    <citation type="submission" date="2023-04" db="EMBL/GenBank/DDBJ databases">
        <title>Ambrosiozyma monospora NBRC 1965.</title>
        <authorList>
            <person name="Ichikawa N."/>
            <person name="Sato H."/>
            <person name="Tonouchi N."/>
        </authorList>
    </citation>
    <scope>NUCLEOTIDE SEQUENCE</scope>
    <source>
        <strain evidence="2">NBRC 1965</strain>
    </source>
</reference>
<accession>A0A9W6Z0I7</accession>
<organism evidence="2 3">
    <name type="scientific">Ambrosiozyma monospora</name>
    <name type="common">Yeast</name>
    <name type="synonym">Endomycopsis monosporus</name>
    <dbReference type="NCBI Taxonomy" id="43982"/>
    <lineage>
        <taxon>Eukaryota</taxon>
        <taxon>Fungi</taxon>
        <taxon>Dikarya</taxon>
        <taxon>Ascomycota</taxon>
        <taxon>Saccharomycotina</taxon>
        <taxon>Pichiomycetes</taxon>
        <taxon>Pichiales</taxon>
        <taxon>Pichiaceae</taxon>
        <taxon>Ambrosiozyma</taxon>
    </lineage>
</organism>
<feature type="compositionally biased region" description="Low complexity" evidence="1">
    <location>
        <begin position="37"/>
        <end position="53"/>
    </location>
</feature>
<evidence type="ECO:0000313" key="3">
    <source>
        <dbReference type="Proteomes" id="UP001165063"/>
    </source>
</evidence>
<feature type="compositionally biased region" description="Polar residues" evidence="1">
    <location>
        <begin position="1"/>
        <end position="28"/>
    </location>
</feature>
<feature type="compositionally biased region" description="Acidic residues" evidence="1">
    <location>
        <begin position="242"/>
        <end position="251"/>
    </location>
</feature>
<proteinExistence type="predicted"/>
<dbReference type="OrthoDB" id="162894at2759"/>
<keyword evidence="3" id="KW-1185">Reference proteome</keyword>